<accession>A0ABN2IMK5</accession>
<dbReference type="EMBL" id="BAAANY010000032">
    <property type="protein sequence ID" value="GAA1708029.1"/>
    <property type="molecule type" value="Genomic_DNA"/>
</dbReference>
<dbReference type="RefSeq" id="WP_344314191.1">
    <property type="nucleotide sequence ID" value="NZ_BAAANY010000032.1"/>
</dbReference>
<dbReference type="CDD" id="cd00090">
    <property type="entry name" value="HTH_ARSR"/>
    <property type="match status" value="1"/>
</dbReference>
<proteinExistence type="predicted"/>
<protein>
    <submittedName>
        <fullName evidence="1">Winged helix-turn-helix domain-containing protein</fullName>
    </submittedName>
</protein>
<evidence type="ECO:0000313" key="2">
    <source>
        <dbReference type="Proteomes" id="UP001500618"/>
    </source>
</evidence>
<dbReference type="Proteomes" id="UP001500618">
    <property type="component" value="Unassembled WGS sequence"/>
</dbReference>
<dbReference type="InterPro" id="IPR036390">
    <property type="entry name" value="WH_DNA-bd_sf"/>
</dbReference>
<sequence>MWAQPQWEEIRFCEPVDTLRVEVSLNPYASIPTLLFDALGGWDRGVPDGWRQRIARTASAEQRSSVRTMTQLGRARQPDCVIAPAPADQETSLADALEQLRTTSPDTLLSDLDGMYGIDLPAQWQPVAREPRRWLRHFAGAAEVAAAVVAQTWTAAGRLLDKEIDRVGHAVVRGRTDLLLASLHPRARFTDDALWLPAIEGNRYEVRAKRLVLVPMVSGAQSIAHDLEDDETVWIGYPLPALHQLFGADPDRGAATATLDRLPALMGGVRARLLRAAQQPITIGDLAEVGDWAMSSVSRHCDWLAEAGLIERTRSGRTVLVQRTVLGHELVELFST</sequence>
<evidence type="ECO:0000313" key="1">
    <source>
        <dbReference type="EMBL" id="GAA1708029.1"/>
    </source>
</evidence>
<dbReference type="Gene3D" id="1.10.10.10">
    <property type="entry name" value="Winged helix-like DNA-binding domain superfamily/Winged helix DNA-binding domain"/>
    <property type="match status" value="1"/>
</dbReference>
<gene>
    <name evidence="1" type="ORF">GCM10009765_66940</name>
</gene>
<name>A0ABN2IMK5_9ACTN</name>
<reference evidence="1 2" key="1">
    <citation type="journal article" date="2019" name="Int. J. Syst. Evol. Microbiol.">
        <title>The Global Catalogue of Microorganisms (GCM) 10K type strain sequencing project: providing services to taxonomists for standard genome sequencing and annotation.</title>
        <authorList>
            <consortium name="The Broad Institute Genomics Platform"/>
            <consortium name="The Broad Institute Genome Sequencing Center for Infectious Disease"/>
            <person name="Wu L."/>
            <person name="Ma J."/>
        </authorList>
    </citation>
    <scope>NUCLEOTIDE SEQUENCE [LARGE SCALE GENOMIC DNA]</scope>
    <source>
        <strain evidence="1 2">JCM 14718</strain>
    </source>
</reference>
<comment type="caution">
    <text evidence="1">The sequence shown here is derived from an EMBL/GenBank/DDBJ whole genome shotgun (WGS) entry which is preliminary data.</text>
</comment>
<dbReference type="InterPro" id="IPR011991">
    <property type="entry name" value="ArsR-like_HTH"/>
</dbReference>
<dbReference type="InterPro" id="IPR036388">
    <property type="entry name" value="WH-like_DNA-bd_sf"/>
</dbReference>
<keyword evidence="2" id="KW-1185">Reference proteome</keyword>
<organism evidence="1 2">
    <name type="scientific">Fodinicola feengrottensis</name>
    <dbReference type="NCBI Taxonomy" id="435914"/>
    <lineage>
        <taxon>Bacteria</taxon>
        <taxon>Bacillati</taxon>
        <taxon>Actinomycetota</taxon>
        <taxon>Actinomycetes</taxon>
        <taxon>Mycobacteriales</taxon>
        <taxon>Fodinicola</taxon>
    </lineage>
</organism>
<dbReference type="SUPFAM" id="SSF46785">
    <property type="entry name" value="Winged helix' DNA-binding domain"/>
    <property type="match status" value="1"/>
</dbReference>